<feature type="region of interest" description="Disordered" evidence="1">
    <location>
        <begin position="1"/>
        <end position="93"/>
    </location>
</feature>
<dbReference type="EMBL" id="CAVNYO010000397">
    <property type="protein sequence ID" value="CAK5273589.1"/>
    <property type="molecule type" value="Genomic_DNA"/>
</dbReference>
<protein>
    <recommendedName>
        <fullName evidence="4">3'-5' exonuclease domain-containing protein</fullName>
    </recommendedName>
</protein>
<name>A0AAD2HEZ4_9AGAR</name>
<dbReference type="Proteomes" id="UP001295794">
    <property type="component" value="Unassembled WGS sequence"/>
</dbReference>
<proteinExistence type="predicted"/>
<feature type="compositionally biased region" description="Basic and acidic residues" evidence="1">
    <location>
        <begin position="73"/>
        <end position="92"/>
    </location>
</feature>
<dbReference type="Gene3D" id="3.30.420.10">
    <property type="entry name" value="Ribonuclease H-like superfamily/Ribonuclease H"/>
    <property type="match status" value="1"/>
</dbReference>
<evidence type="ECO:0008006" key="4">
    <source>
        <dbReference type="Google" id="ProtNLM"/>
    </source>
</evidence>
<reference evidence="2" key="1">
    <citation type="submission" date="2023-11" db="EMBL/GenBank/DDBJ databases">
        <authorList>
            <person name="De Vega J J."/>
            <person name="De Vega J J."/>
        </authorList>
    </citation>
    <scope>NUCLEOTIDE SEQUENCE</scope>
</reference>
<keyword evidence="3" id="KW-1185">Reference proteome</keyword>
<evidence type="ECO:0000313" key="2">
    <source>
        <dbReference type="EMBL" id="CAK5273589.1"/>
    </source>
</evidence>
<sequence>MKDPTSNVYCLRPGEPIPTFLLPRNSSRTVPRGDYAPPTLGPAVTSASASASASTSRSATQRLQTVRATPASPKEESTQHTTTSHESEHRGGSLETIKYKGGHQQWRATLEEPSGQASAGPASGDVGGEDQCPTGKRGGADERKASGLSAVQGDVGQRSSVGGPALTEADCLRLQEALEFVKENDEHADILARREQDIDESLVNKIVERDVRMDEDTLLEETKASEAAHDSVHGRHLEELLTRVRNKIRVHKMPSCYKNGQLYDRPPHPIFTLHRQGTHGCSGGLNPSPLYLRKTFIWLPMYLPGHPEKFICTCGRLLSSNAYLSTRSTVSKLVMHQMTNTFASRFGPAPFAELFSEIQHRAHADGEMMYLSAAKFYGVAPAWSFSAFDDRDNYAGSTSSVAYLKALLPLTIAKADHTFDFLKHMGGVKGEWIFTAAYTILNEFEEVHAHSLTLTKSLSFVEEIYVSDPIGIENAMNEILQDLLVMSSASASMGVLALDLVASNRKQGLRIDTMHLRTHNRLLILKMSDYDHRAQFPPSLLAILTNSSLIKVGFGIRRSFQHLITVFGISKIETVLRTRSSSIFDLGKLAKLKGVVNDDKASLHALAGTVLRQSYMPSQNVSGLSEGIDCQWQIFIALHKRDAVGLPLMSSQSEMDRQLVTLVLACKPVAEGCIVGHHPGHLDVVMDAEGTTKRINMSSSQSLILLTKMLVPGAILNLHKQTLEWIVGHGSQAVVTTSQLRSQGSSDPVPACSIADLLGVPAPPNPITEYPDFEPYAPSPSNFDCAEEVWEWDSDDDDTEGEDDYAHFTFNTLDSVIQMEVDEKASADMLITNFNTGVHFVHCACTEPKFPTRVLDDALHFMDRLLRLLSRKNSAFKAFAHDFSEAIFIRDHADETAVRAVLEKHGIVWEYAKRAKLAVLNRRIRRIIPPRDILLSHLDKLFDAYADLICSTKSASGPFFTPDAREMWKNLRKTAQQGYLSDPPSIPLYYLMGKDHDGLNLYRTVQGTNSIEGGFHMAIHRVFGSLRASAELAECLLINWILRRNIKVGYHNRTGLKYHGHFALWDCDKIVEFAILTGVRPSFPLPRILPTRIATSETIGILPVSQSLATSLKIPTLPRPRVAGVPHHRDVPVHILTHLSTKPTNQYRYLQLRQLKLAAVLPVHTRKEFSMFKRHVDDRDFRKGSDRVYPSHERWRNVDFEEFTKFWNNQVTGQSRATTDSNQRLYYKIPSQLEAHHKHVIAWSSELATLAIEGNFAVRKEFLNALKNTKPMGAPAAITFPPNNNEDIWDGEVDLSIGGFYDKNSFNPSTGIPAPATYNAELDFDEVSSKPNGIPAPSSSLVIIEESSHHASSALSAPTPLPSSMAVPAMSTTMPIRQTVLLERFHPYNPELTVRNPKDDRCAVCMNDYCELRWSCPGKGNRSRCRCTHPPVQKGKRVRIHEDVIVELWQKGPAAIAAARAARHSKRQ</sequence>
<feature type="compositionally biased region" description="Low complexity" evidence="1">
    <location>
        <begin position="45"/>
        <end position="60"/>
    </location>
</feature>
<organism evidence="2 3">
    <name type="scientific">Mycena citricolor</name>
    <dbReference type="NCBI Taxonomy" id="2018698"/>
    <lineage>
        <taxon>Eukaryota</taxon>
        <taxon>Fungi</taxon>
        <taxon>Dikarya</taxon>
        <taxon>Basidiomycota</taxon>
        <taxon>Agaricomycotina</taxon>
        <taxon>Agaricomycetes</taxon>
        <taxon>Agaricomycetidae</taxon>
        <taxon>Agaricales</taxon>
        <taxon>Marasmiineae</taxon>
        <taxon>Mycenaceae</taxon>
        <taxon>Mycena</taxon>
    </lineage>
</organism>
<evidence type="ECO:0000256" key="1">
    <source>
        <dbReference type="SAM" id="MobiDB-lite"/>
    </source>
</evidence>
<evidence type="ECO:0000313" key="3">
    <source>
        <dbReference type="Proteomes" id="UP001295794"/>
    </source>
</evidence>
<dbReference type="InterPro" id="IPR036397">
    <property type="entry name" value="RNaseH_sf"/>
</dbReference>
<accession>A0AAD2HEZ4</accession>
<gene>
    <name evidence="2" type="ORF">MYCIT1_LOCUS20136</name>
</gene>
<feature type="region of interest" description="Disordered" evidence="1">
    <location>
        <begin position="111"/>
        <end position="164"/>
    </location>
</feature>
<comment type="caution">
    <text evidence="2">The sequence shown here is derived from an EMBL/GenBank/DDBJ whole genome shotgun (WGS) entry which is preliminary data.</text>
</comment>
<dbReference type="GO" id="GO:0003676">
    <property type="term" value="F:nucleic acid binding"/>
    <property type="evidence" value="ECO:0007669"/>
    <property type="project" value="InterPro"/>
</dbReference>